<dbReference type="KEGG" id="lacs:H4075_14660"/>
<feature type="transmembrane region" description="Helical" evidence="1">
    <location>
        <begin position="12"/>
        <end position="45"/>
    </location>
</feature>
<evidence type="ECO:0000256" key="1">
    <source>
        <dbReference type="SAM" id="Phobius"/>
    </source>
</evidence>
<keyword evidence="1" id="KW-0472">Membrane</keyword>
<accession>A0A7G5XCW2</accession>
<feature type="transmembrane region" description="Helical" evidence="1">
    <location>
        <begin position="57"/>
        <end position="78"/>
    </location>
</feature>
<dbReference type="Proteomes" id="UP000515344">
    <property type="component" value="Chromosome"/>
</dbReference>
<proteinExistence type="predicted"/>
<protein>
    <submittedName>
        <fullName evidence="2">Uncharacterized protein</fullName>
    </submittedName>
</protein>
<evidence type="ECO:0000313" key="2">
    <source>
        <dbReference type="EMBL" id="QNA43315.1"/>
    </source>
</evidence>
<keyword evidence="1" id="KW-0812">Transmembrane</keyword>
<dbReference type="AlphaFoldDB" id="A0A7G5XCW2"/>
<dbReference type="EMBL" id="CP060007">
    <property type="protein sequence ID" value="QNA43315.1"/>
    <property type="molecule type" value="Genomic_DNA"/>
</dbReference>
<keyword evidence="3" id="KW-1185">Reference proteome</keyword>
<sequence length="92" mass="10328">MQGKISLQNVFSWFFGLAVLTIGILNLVLIHPVPGIVGICLSLLFFPQVNELLKKWFGFVLPFAVKVFLALFIFWFTLGISDLGDVIDGWAR</sequence>
<organism evidence="2 3">
    <name type="scientific">Lacibacter sediminis</name>
    <dbReference type="NCBI Taxonomy" id="2760713"/>
    <lineage>
        <taxon>Bacteria</taxon>
        <taxon>Pseudomonadati</taxon>
        <taxon>Bacteroidota</taxon>
        <taxon>Chitinophagia</taxon>
        <taxon>Chitinophagales</taxon>
        <taxon>Chitinophagaceae</taxon>
        <taxon>Lacibacter</taxon>
    </lineage>
</organism>
<name>A0A7G5XCW2_9BACT</name>
<gene>
    <name evidence="2" type="ORF">H4075_14660</name>
</gene>
<dbReference type="RefSeq" id="WP_182801580.1">
    <property type="nucleotide sequence ID" value="NZ_CP060007.1"/>
</dbReference>
<reference evidence="3" key="1">
    <citation type="submission" date="2020-08" db="EMBL/GenBank/DDBJ databases">
        <title>Lacibacter sp. S13-6-6 genome sequencing.</title>
        <authorList>
            <person name="Jin L."/>
        </authorList>
    </citation>
    <scope>NUCLEOTIDE SEQUENCE [LARGE SCALE GENOMIC DNA]</scope>
    <source>
        <strain evidence="3">S13-6-6</strain>
    </source>
</reference>
<evidence type="ECO:0000313" key="3">
    <source>
        <dbReference type="Proteomes" id="UP000515344"/>
    </source>
</evidence>
<keyword evidence="1" id="KW-1133">Transmembrane helix</keyword>